<protein>
    <submittedName>
        <fullName evidence="3">Uncharacterized protein</fullName>
    </submittedName>
</protein>
<keyword evidence="2" id="KW-0521">NADP</keyword>
<dbReference type="InterPro" id="IPR036291">
    <property type="entry name" value="NAD(P)-bd_dom_sf"/>
</dbReference>
<organism evidence="3">
    <name type="scientific">marine metagenome</name>
    <dbReference type="NCBI Taxonomy" id="408172"/>
    <lineage>
        <taxon>unclassified sequences</taxon>
        <taxon>metagenomes</taxon>
        <taxon>ecological metagenomes</taxon>
    </lineage>
</organism>
<dbReference type="FunFam" id="3.40.50.720:FF:000084">
    <property type="entry name" value="Short-chain dehydrogenase reductase"/>
    <property type="match status" value="1"/>
</dbReference>
<dbReference type="PANTHER" id="PTHR44252">
    <property type="entry name" value="D-ERYTHRULOSE REDUCTASE"/>
    <property type="match status" value="1"/>
</dbReference>
<gene>
    <name evidence="3" type="ORF">METZ01_LOCUS257300</name>
</gene>
<dbReference type="PRINTS" id="PR00080">
    <property type="entry name" value="SDRFAMILY"/>
</dbReference>
<dbReference type="Pfam" id="PF13561">
    <property type="entry name" value="adh_short_C2"/>
    <property type="match status" value="1"/>
</dbReference>
<dbReference type="CDD" id="cd05233">
    <property type="entry name" value="SDR_c"/>
    <property type="match status" value="1"/>
</dbReference>
<dbReference type="EMBL" id="UINC01070359">
    <property type="protein sequence ID" value="SVC04446.1"/>
    <property type="molecule type" value="Genomic_DNA"/>
</dbReference>
<dbReference type="GO" id="GO:0050038">
    <property type="term" value="F:L-xylulose reductase (NADPH) activity"/>
    <property type="evidence" value="ECO:0007669"/>
    <property type="project" value="TreeGrafter"/>
</dbReference>
<proteinExistence type="inferred from homology"/>
<accession>A0A382IXT8</accession>
<dbReference type="GO" id="GO:0006006">
    <property type="term" value="P:glucose metabolic process"/>
    <property type="evidence" value="ECO:0007669"/>
    <property type="project" value="TreeGrafter"/>
</dbReference>
<evidence type="ECO:0000256" key="2">
    <source>
        <dbReference type="ARBA" id="ARBA00022857"/>
    </source>
</evidence>
<name>A0A382IXT8_9ZZZZ</name>
<dbReference type="GO" id="GO:0004090">
    <property type="term" value="F:carbonyl reductase (NADPH) activity"/>
    <property type="evidence" value="ECO:0007669"/>
    <property type="project" value="TreeGrafter"/>
</dbReference>
<dbReference type="NCBIfam" id="NF005559">
    <property type="entry name" value="PRK07231.1"/>
    <property type="match status" value="1"/>
</dbReference>
<dbReference type="Gene3D" id="3.40.50.720">
    <property type="entry name" value="NAD(P)-binding Rossmann-like Domain"/>
    <property type="match status" value="1"/>
</dbReference>
<dbReference type="SUPFAM" id="SSF51735">
    <property type="entry name" value="NAD(P)-binding Rossmann-fold domains"/>
    <property type="match status" value="1"/>
</dbReference>
<evidence type="ECO:0000256" key="1">
    <source>
        <dbReference type="ARBA" id="ARBA00006484"/>
    </source>
</evidence>
<sequence length="256" mass="27755">MSNFFDRFSLSGKKSLVTGASKGIGEVIAKVLAEAGSDLVIVGRDKNGLNNTQQFVKKLGRDCLIISSDLSQKEGPEKVARRALDYYGTIDVLINNAGVTLLDSVLSTNIEDWEKVQATNLRAPFMIAKILAPKMIEQRSGKIVNISSLASEYALENHIAYSVSKSGLNMMTKAMTAEWTRYNIQINSVCPTVVMTSMGELAWGDPEKSAPMLAKIPLGRFGQPSEIADLVLFLSSNASDFICGQSIFIDGGFSVM</sequence>
<evidence type="ECO:0000313" key="3">
    <source>
        <dbReference type="EMBL" id="SVC04446.1"/>
    </source>
</evidence>
<dbReference type="PRINTS" id="PR00081">
    <property type="entry name" value="GDHRDH"/>
</dbReference>
<dbReference type="GO" id="GO:0005997">
    <property type="term" value="P:xylulose metabolic process"/>
    <property type="evidence" value="ECO:0007669"/>
    <property type="project" value="TreeGrafter"/>
</dbReference>
<dbReference type="InterPro" id="IPR051737">
    <property type="entry name" value="L-xylulose/Carbonyl_redctase"/>
</dbReference>
<reference evidence="3" key="1">
    <citation type="submission" date="2018-05" db="EMBL/GenBank/DDBJ databases">
        <authorList>
            <person name="Lanie J.A."/>
            <person name="Ng W.-L."/>
            <person name="Kazmierczak K.M."/>
            <person name="Andrzejewski T.M."/>
            <person name="Davidsen T.M."/>
            <person name="Wayne K.J."/>
            <person name="Tettelin H."/>
            <person name="Glass J.I."/>
            <person name="Rusch D."/>
            <person name="Podicherti R."/>
            <person name="Tsui H.-C.T."/>
            <person name="Winkler M.E."/>
        </authorList>
    </citation>
    <scope>NUCLEOTIDE SEQUENCE</scope>
</reference>
<dbReference type="InterPro" id="IPR002347">
    <property type="entry name" value="SDR_fam"/>
</dbReference>
<dbReference type="PANTHER" id="PTHR44252:SF3">
    <property type="entry name" value="D-ERYTHRULOSE REDUCTASE-RELATED"/>
    <property type="match status" value="1"/>
</dbReference>
<comment type="similarity">
    <text evidence="1">Belongs to the short-chain dehydrogenases/reductases (SDR) family.</text>
</comment>
<dbReference type="AlphaFoldDB" id="A0A382IXT8"/>